<dbReference type="Gene3D" id="3.40.190.10">
    <property type="entry name" value="Periplasmic binding protein-like II"/>
    <property type="match status" value="2"/>
</dbReference>
<sequence>MHAAPPATLARHNTPESRRGILRRATILGALSLIGLGAGPASAGDHKPARIRELRVFTSGGFTAAFAVLAAQYERETGIHIVTERGPSMGETPQAIPNRLARHEAADIVILARSGLDKLAAQHTVVPATVTDLGLSKIAVAVRAGAPLPDIATPEAVRKTLLHATSIAWSDSASGFYIQTVMLDRLGIADQVRPKGRMIPATPVGEIVARGEAELGFQQLSELKPVKGIRIVGLLPETLQKVTPFSAGVVAYSTNPNEALALIAYLASPRAYSIIRDSGLEPASQKVHP</sequence>
<dbReference type="SUPFAM" id="SSF53850">
    <property type="entry name" value="Periplasmic binding protein-like II"/>
    <property type="match status" value="1"/>
</dbReference>
<dbReference type="AlphaFoldDB" id="A0A7W6NWQ5"/>
<gene>
    <name evidence="1" type="ORF">GGR46_002928</name>
</gene>
<dbReference type="RefSeq" id="WP_183998640.1">
    <property type="nucleotide sequence ID" value="NZ_JACIEH010000002.1"/>
</dbReference>
<protein>
    <submittedName>
        <fullName evidence="1">Molybdate transport system substrate-binding protein</fullName>
    </submittedName>
</protein>
<dbReference type="GO" id="GO:0015689">
    <property type="term" value="P:molybdate ion transport"/>
    <property type="evidence" value="ECO:0007669"/>
    <property type="project" value="TreeGrafter"/>
</dbReference>
<evidence type="ECO:0000313" key="2">
    <source>
        <dbReference type="Proteomes" id="UP000557392"/>
    </source>
</evidence>
<keyword evidence="2" id="KW-1185">Reference proteome</keyword>
<dbReference type="InterPro" id="IPR006311">
    <property type="entry name" value="TAT_signal"/>
</dbReference>
<accession>A0A7W6NWQ5</accession>
<evidence type="ECO:0000313" key="1">
    <source>
        <dbReference type="EMBL" id="MBB4099364.1"/>
    </source>
</evidence>
<dbReference type="InterPro" id="IPR050682">
    <property type="entry name" value="ModA/WtpA"/>
</dbReference>
<name>A0A7W6NWQ5_9SPHN</name>
<organism evidence="1 2">
    <name type="scientific">Sphingomonas kyeonggiensis</name>
    <dbReference type="NCBI Taxonomy" id="1268553"/>
    <lineage>
        <taxon>Bacteria</taxon>
        <taxon>Pseudomonadati</taxon>
        <taxon>Pseudomonadota</taxon>
        <taxon>Alphaproteobacteria</taxon>
        <taxon>Sphingomonadales</taxon>
        <taxon>Sphingomonadaceae</taxon>
        <taxon>Sphingomonas</taxon>
    </lineage>
</organism>
<dbReference type="PANTHER" id="PTHR30632">
    <property type="entry name" value="MOLYBDATE-BINDING PERIPLASMIC PROTEIN"/>
    <property type="match status" value="1"/>
</dbReference>
<dbReference type="Pfam" id="PF13531">
    <property type="entry name" value="SBP_bac_11"/>
    <property type="match status" value="1"/>
</dbReference>
<dbReference type="GO" id="GO:0030973">
    <property type="term" value="F:molybdate ion binding"/>
    <property type="evidence" value="ECO:0007669"/>
    <property type="project" value="TreeGrafter"/>
</dbReference>
<dbReference type="EMBL" id="JACIEH010000002">
    <property type="protein sequence ID" value="MBB4099364.1"/>
    <property type="molecule type" value="Genomic_DNA"/>
</dbReference>
<dbReference type="Proteomes" id="UP000557392">
    <property type="component" value="Unassembled WGS sequence"/>
</dbReference>
<proteinExistence type="predicted"/>
<dbReference type="PROSITE" id="PS51318">
    <property type="entry name" value="TAT"/>
    <property type="match status" value="1"/>
</dbReference>
<comment type="caution">
    <text evidence="1">The sequence shown here is derived from an EMBL/GenBank/DDBJ whole genome shotgun (WGS) entry which is preliminary data.</text>
</comment>
<dbReference type="PANTHER" id="PTHR30632:SF11">
    <property type="entry name" value="BLR4797 PROTEIN"/>
    <property type="match status" value="1"/>
</dbReference>
<reference evidence="1 2" key="1">
    <citation type="submission" date="2020-08" db="EMBL/GenBank/DDBJ databases">
        <title>Genomic Encyclopedia of Type Strains, Phase IV (KMG-IV): sequencing the most valuable type-strain genomes for metagenomic binning, comparative biology and taxonomic classification.</title>
        <authorList>
            <person name="Goeker M."/>
        </authorList>
    </citation>
    <scope>NUCLEOTIDE SEQUENCE [LARGE SCALE GENOMIC DNA]</scope>
    <source>
        <strain evidence="1 2">DSM 101806</strain>
    </source>
</reference>